<dbReference type="OrthoDB" id="192832at2759"/>
<dbReference type="Proteomes" id="UP000310158">
    <property type="component" value="Unassembled WGS sequence"/>
</dbReference>
<protein>
    <recommendedName>
        <fullName evidence="3">GH16 domain-containing protein</fullName>
    </recommendedName>
</protein>
<organism evidence="1 2">
    <name type="scientific">Bondarzewia mesenterica</name>
    <dbReference type="NCBI Taxonomy" id="1095465"/>
    <lineage>
        <taxon>Eukaryota</taxon>
        <taxon>Fungi</taxon>
        <taxon>Dikarya</taxon>
        <taxon>Basidiomycota</taxon>
        <taxon>Agaricomycotina</taxon>
        <taxon>Agaricomycetes</taxon>
        <taxon>Russulales</taxon>
        <taxon>Bondarzewiaceae</taxon>
        <taxon>Bondarzewia</taxon>
    </lineage>
</organism>
<evidence type="ECO:0000313" key="2">
    <source>
        <dbReference type="Proteomes" id="UP000310158"/>
    </source>
</evidence>
<dbReference type="InterPro" id="IPR013320">
    <property type="entry name" value="ConA-like_dom_sf"/>
</dbReference>
<accession>A0A4S4LNI5</accession>
<proteinExistence type="predicted"/>
<keyword evidence="2" id="KW-1185">Reference proteome</keyword>
<evidence type="ECO:0008006" key="3">
    <source>
        <dbReference type="Google" id="ProtNLM"/>
    </source>
</evidence>
<sequence length="76" mass="8464">MTTQGTPDAYFPNTDCNFSTHFGPHNIIINLTFCGDWAGNAYSSSGCPSTCVDYVNNNPSAFTNAYFEFSWIKVYE</sequence>
<reference evidence="1 2" key="1">
    <citation type="submission" date="2019-02" db="EMBL/GenBank/DDBJ databases">
        <title>Genome sequencing of the rare red list fungi Bondarzewia mesenterica.</title>
        <authorList>
            <person name="Buettner E."/>
            <person name="Kellner H."/>
        </authorList>
    </citation>
    <scope>NUCLEOTIDE SEQUENCE [LARGE SCALE GENOMIC DNA]</scope>
    <source>
        <strain evidence="1 2">DSM 108281</strain>
    </source>
</reference>
<dbReference type="EMBL" id="SGPL01000345">
    <property type="protein sequence ID" value="THH13545.1"/>
    <property type="molecule type" value="Genomic_DNA"/>
</dbReference>
<dbReference type="Gene3D" id="2.60.120.200">
    <property type="match status" value="1"/>
</dbReference>
<dbReference type="SUPFAM" id="SSF49899">
    <property type="entry name" value="Concanavalin A-like lectins/glucanases"/>
    <property type="match status" value="1"/>
</dbReference>
<dbReference type="AlphaFoldDB" id="A0A4S4LNI5"/>
<name>A0A4S4LNI5_9AGAM</name>
<dbReference type="Pfam" id="PF26113">
    <property type="entry name" value="GH16_XgeA"/>
    <property type="match status" value="1"/>
</dbReference>
<evidence type="ECO:0000313" key="1">
    <source>
        <dbReference type="EMBL" id="THH13545.1"/>
    </source>
</evidence>
<comment type="caution">
    <text evidence="1">The sequence shown here is derived from an EMBL/GenBank/DDBJ whole genome shotgun (WGS) entry which is preliminary data.</text>
</comment>
<gene>
    <name evidence="1" type="ORF">EW146_g6682</name>
</gene>